<dbReference type="GO" id="GO:0005886">
    <property type="term" value="C:plasma membrane"/>
    <property type="evidence" value="ECO:0007669"/>
    <property type="project" value="UniProtKB-SubCell"/>
</dbReference>
<feature type="transmembrane region" description="Helical" evidence="8">
    <location>
        <begin position="362"/>
        <end position="381"/>
    </location>
</feature>
<keyword evidence="2" id="KW-1003">Cell membrane</keyword>
<dbReference type="PIRSF" id="PIRSF010361">
    <property type="entry name" value="UCP010361"/>
    <property type="match status" value="1"/>
</dbReference>
<name>A0A1H3AK15_9PSEU</name>
<dbReference type="STRING" id="589385.SAMN05421504_102958"/>
<feature type="transmembrane region" description="Helical" evidence="8">
    <location>
        <begin position="191"/>
        <end position="224"/>
    </location>
</feature>
<evidence type="ECO:0000256" key="3">
    <source>
        <dbReference type="ARBA" id="ARBA00022679"/>
    </source>
</evidence>
<dbReference type="Pfam" id="PF09594">
    <property type="entry name" value="GT87"/>
    <property type="match status" value="1"/>
</dbReference>
<gene>
    <name evidence="9" type="ORF">SAMN05421504_102958</name>
</gene>
<evidence type="ECO:0000256" key="4">
    <source>
        <dbReference type="ARBA" id="ARBA00022692"/>
    </source>
</evidence>
<protein>
    <submittedName>
        <fullName evidence="9">Uncharacterized membrane protein</fullName>
    </submittedName>
</protein>
<dbReference type="InterPro" id="IPR018584">
    <property type="entry name" value="GT87"/>
</dbReference>
<keyword evidence="4 8" id="KW-0812">Transmembrane</keyword>
<feature type="transmembrane region" description="Helical" evidence="8">
    <location>
        <begin position="432"/>
        <end position="452"/>
    </location>
</feature>
<comment type="subcellular location">
    <subcellularLocation>
        <location evidence="1">Cell membrane</location>
        <topology evidence="1">Multi-pass membrane protein</topology>
    </subcellularLocation>
</comment>
<feature type="transmembrane region" description="Helical" evidence="8">
    <location>
        <begin position="333"/>
        <end position="356"/>
    </location>
</feature>
<keyword evidence="6 8" id="KW-0472">Membrane</keyword>
<dbReference type="Proteomes" id="UP000199515">
    <property type="component" value="Unassembled WGS sequence"/>
</dbReference>
<evidence type="ECO:0000256" key="5">
    <source>
        <dbReference type="ARBA" id="ARBA00022989"/>
    </source>
</evidence>
<feature type="transmembrane region" description="Helical" evidence="8">
    <location>
        <begin position="230"/>
        <end position="257"/>
    </location>
</feature>
<keyword evidence="10" id="KW-1185">Reference proteome</keyword>
<evidence type="ECO:0000256" key="1">
    <source>
        <dbReference type="ARBA" id="ARBA00004651"/>
    </source>
</evidence>
<sequence>MPLSLGLDERVAPSRTDPLAAAATRPLGGPLGDHAAIGRHWFWSPQRVGLLLAVLALVASWFGKSACIQSYTDSDGHAALDWRAGRPYVAMCYSDLVPLYTAEKLNQPGTFPYATSWNDDTGTQVRYMEYPVVTGLFQWINAKLTAGILAMFPGSLPVAIYFNLSALWLSLFWLLAVWATGRSNRRRPWDAALVAISPLMLVHAFTNFDTIGAGLTAAGILAWARKKPVAAGVLLGLAAAAKLYPLLLLGPLFVLCLRAGKTRAWLVTATATAATWLVVNAPFALFTRDGWQEFFRLSVLRPMDPDSIYNVIAYLTGWHGFDGILAKGETPNVLNVVIVVVFMACCAGITYMTLTAPRRPRVGQLFFLVVAAFLLTGKVWNPQYSLWLVPLAVLAIPRWRPLLAWMVLDALVWAPRMFYYLGADNKGLPESWFLGTVMVRDLALIGLCVLVVREIYRPSTDLVRLHGDDDPAGGFLDGAPDKFVVPSRREALA</sequence>
<dbReference type="InterPro" id="IPR016570">
    <property type="entry name" value="UCP010361"/>
</dbReference>
<dbReference type="AlphaFoldDB" id="A0A1H3AK15"/>
<organism evidence="9 10">
    <name type="scientific">Amycolatopsis xylanica</name>
    <dbReference type="NCBI Taxonomy" id="589385"/>
    <lineage>
        <taxon>Bacteria</taxon>
        <taxon>Bacillati</taxon>
        <taxon>Actinomycetota</taxon>
        <taxon>Actinomycetes</taxon>
        <taxon>Pseudonocardiales</taxon>
        <taxon>Pseudonocardiaceae</taxon>
        <taxon>Amycolatopsis</taxon>
    </lineage>
</organism>
<comment type="similarity">
    <text evidence="7">Belongs to the glycosyltransferase 87 family.</text>
</comment>
<feature type="transmembrane region" description="Helical" evidence="8">
    <location>
        <begin position="264"/>
        <end position="287"/>
    </location>
</feature>
<dbReference type="EMBL" id="FNON01000002">
    <property type="protein sequence ID" value="SDX30052.1"/>
    <property type="molecule type" value="Genomic_DNA"/>
</dbReference>
<evidence type="ECO:0000256" key="6">
    <source>
        <dbReference type="ARBA" id="ARBA00023136"/>
    </source>
</evidence>
<evidence type="ECO:0000313" key="10">
    <source>
        <dbReference type="Proteomes" id="UP000199515"/>
    </source>
</evidence>
<feature type="transmembrane region" description="Helical" evidence="8">
    <location>
        <begin position="158"/>
        <end position="179"/>
    </location>
</feature>
<evidence type="ECO:0000256" key="7">
    <source>
        <dbReference type="ARBA" id="ARBA00024033"/>
    </source>
</evidence>
<proteinExistence type="inferred from homology"/>
<evidence type="ECO:0000256" key="2">
    <source>
        <dbReference type="ARBA" id="ARBA00022475"/>
    </source>
</evidence>
<accession>A0A1H3AK15</accession>
<keyword evidence="5 8" id="KW-1133">Transmembrane helix</keyword>
<evidence type="ECO:0000313" key="9">
    <source>
        <dbReference type="EMBL" id="SDX30052.1"/>
    </source>
</evidence>
<dbReference type="GO" id="GO:0016758">
    <property type="term" value="F:hexosyltransferase activity"/>
    <property type="evidence" value="ECO:0007669"/>
    <property type="project" value="InterPro"/>
</dbReference>
<reference evidence="9 10" key="1">
    <citation type="submission" date="2016-10" db="EMBL/GenBank/DDBJ databases">
        <authorList>
            <person name="de Groot N.N."/>
        </authorList>
    </citation>
    <scope>NUCLEOTIDE SEQUENCE [LARGE SCALE GENOMIC DNA]</scope>
    <source>
        <strain evidence="9 10">CPCC 202699</strain>
    </source>
</reference>
<evidence type="ECO:0000256" key="8">
    <source>
        <dbReference type="SAM" id="Phobius"/>
    </source>
</evidence>
<keyword evidence="3" id="KW-0808">Transferase</keyword>